<sequence length="78" mass="8845">MDCNEEIEESRYGIADVVTSKKGLYAKVYDEDDNLIAEPNVYFVHPDDDIVIPIKGDPSVLKMKLRAVIEDSDELDEL</sequence>
<dbReference type="EMBL" id="UINC01016175">
    <property type="protein sequence ID" value="SVA67544.1"/>
    <property type="molecule type" value="Genomic_DNA"/>
</dbReference>
<protein>
    <submittedName>
        <fullName evidence="1">Uncharacterized protein</fullName>
    </submittedName>
</protein>
<gene>
    <name evidence="1" type="ORF">METZ01_LOCUS120398</name>
</gene>
<organism evidence="1">
    <name type="scientific">marine metagenome</name>
    <dbReference type="NCBI Taxonomy" id="408172"/>
    <lineage>
        <taxon>unclassified sequences</taxon>
        <taxon>metagenomes</taxon>
        <taxon>ecological metagenomes</taxon>
    </lineage>
</organism>
<accession>A0A381XRY7</accession>
<dbReference type="AlphaFoldDB" id="A0A381XRY7"/>
<reference evidence="1" key="1">
    <citation type="submission" date="2018-05" db="EMBL/GenBank/DDBJ databases">
        <authorList>
            <person name="Lanie J.A."/>
            <person name="Ng W.-L."/>
            <person name="Kazmierczak K.M."/>
            <person name="Andrzejewski T.M."/>
            <person name="Davidsen T.M."/>
            <person name="Wayne K.J."/>
            <person name="Tettelin H."/>
            <person name="Glass J.I."/>
            <person name="Rusch D."/>
            <person name="Podicherti R."/>
            <person name="Tsui H.-C.T."/>
            <person name="Winkler M.E."/>
        </authorList>
    </citation>
    <scope>NUCLEOTIDE SEQUENCE</scope>
</reference>
<proteinExistence type="predicted"/>
<name>A0A381XRY7_9ZZZZ</name>
<evidence type="ECO:0000313" key="1">
    <source>
        <dbReference type="EMBL" id="SVA67544.1"/>
    </source>
</evidence>